<proteinExistence type="inferred from homology"/>
<feature type="transmembrane region" description="Helical" evidence="7">
    <location>
        <begin position="221"/>
        <end position="238"/>
    </location>
</feature>
<dbReference type="Pfam" id="PF21088">
    <property type="entry name" value="MS_channel_1st"/>
    <property type="match status" value="1"/>
</dbReference>
<evidence type="ECO:0000256" key="7">
    <source>
        <dbReference type="SAM" id="Phobius"/>
    </source>
</evidence>
<evidence type="ECO:0000256" key="2">
    <source>
        <dbReference type="ARBA" id="ARBA00008017"/>
    </source>
</evidence>
<dbReference type="InterPro" id="IPR023408">
    <property type="entry name" value="MscS_beta-dom_sf"/>
</dbReference>
<dbReference type="InterPro" id="IPR045042">
    <property type="entry name" value="YnaI-like"/>
</dbReference>
<feature type="transmembrane region" description="Helical" evidence="7">
    <location>
        <begin position="175"/>
        <end position="200"/>
    </location>
</feature>
<gene>
    <name evidence="10" type="ORF">P8625_13815</name>
</gene>
<dbReference type="SUPFAM" id="SSF82861">
    <property type="entry name" value="Mechanosensitive channel protein MscS (YggB), transmembrane region"/>
    <property type="match status" value="1"/>
</dbReference>
<dbReference type="SUPFAM" id="SSF50182">
    <property type="entry name" value="Sm-like ribonucleoproteins"/>
    <property type="match status" value="1"/>
</dbReference>
<feature type="domain" description="Mechanosensitive ion channel MscS" evidence="8">
    <location>
        <begin position="338"/>
        <end position="403"/>
    </location>
</feature>
<protein>
    <submittedName>
        <fullName evidence="10">Mechanosensitive ion channel family protein</fullName>
    </submittedName>
</protein>
<dbReference type="PANTHER" id="PTHR43634:SF2">
    <property type="entry name" value="LOW CONDUCTANCE MECHANOSENSITIVE CHANNEL YNAI"/>
    <property type="match status" value="1"/>
</dbReference>
<dbReference type="InterPro" id="IPR011014">
    <property type="entry name" value="MscS_channel_TM-2"/>
</dbReference>
<evidence type="ECO:0000256" key="5">
    <source>
        <dbReference type="ARBA" id="ARBA00022989"/>
    </source>
</evidence>
<dbReference type="Pfam" id="PF00924">
    <property type="entry name" value="MS_channel_2nd"/>
    <property type="match status" value="1"/>
</dbReference>
<dbReference type="Proteomes" id="UP001232001">
    <property type="component" value="Chromosome"/>
</dbReference>
<dbReference type="Gene3D" id="2.30.30.60">
    <property type="match status" value="1"/>
</dbReference>
<feature type="transmembrane region" description="Helical" evidence="7">
    <location>
        <begin position="250"/>
        <end position="278"/>
    </location>
</feature>
<name>A0ABY8L531_9FLAO</name>
<keyword evidence="3" id="KW-1003">Cell membrane</keyword>
<accession>A0ABY8L531</accession>
<evidence type="ECO:0000313" key="11">
    <source>
        <dbReference type="Proteomes" id="UP001232001"/>
    </source>
</evidence>
<keyword evidence="11" id="KW-1185">Reference proteome</keyword>
<dbReference type="PANTHER" id="PTHR43634">
    <property type="entry name" value="OW CONDUCTANCE MECHANOSENSITIVE CHANNEL"/>
    <property type="match status" value="1"/>
</dbReference>
<reference evidence="10 11" key="1">
    <citation type="submission" date="2023-04" db="EMBL/GenBank/DDBJ databases">
        <title>Tenacibaculum tangerinum sp. nov., isolated from sea tidal flat of South Korea.</title>
        <authorList>
            <person name="Lee S.H."/>
            <person name="Kim J.-J."/>
        </authorList>
    </citation>
    <scope>NUCLEOTIDE SEQUENCE [LARGE SCALE GENOMIC DNA]</scope>
    <source>
        <strain evidence="10 11">GRR-S3-23</strain>
    </source>
</reference>
<dbReference type="Gene3D" id="3.30.70.100">
    <property type="match status" value="1"/>
</dbReference>
<evidence type="ECO:0000313" key="10">
    <source>
        <dbReference type="EMBL" id="WGH75134.1"/>
    </source>
</evidence>
<evidence type="ECO:0000259" key="8">
    <source>
        <dbReference type="Pfam" id="PF00924"/>
    </source>
</evidence>
<evidence type="ECO:0000259" key="9">
    <source>
        <dbReference type="Pfam" id="PF21088"/>
    </source>
</evidence>
<keyword evidence="4 7" id="KW-0812">Transmembrane</keyword>
<comment type="subcellular location">
    <subcellularLocation>
        <location evidence="1">Cell membrane</location>
        <topology evidence="1">Multi-pass membrane protein</topology>
    </subcellularLocation>
</comment>
<evidence type="ECO:0000256" key="1">
    <source>
        <dbReference type="ARBA" id="ARBA00004651"/>
    </source>
</evidence>
<keyword evidence="6 7" id="KW-0472">Membrane</keyword>
<dbReference type="InterPro" id="IPR011066">
    <property type="entry name" value="MscS_channel_C_sf"/>
</dbReference>
<dbReference type="RefSeq" id="WP_279651024.1">
    <property type="nucleotide sequence ID" value="NZ_CP122539.1"/>
</dbReference>
<dbReference type="Gene3D" id="1.10.287.1260">
    <property type="match status" value="1"/>
</dbReference>
<dbReference type="InterPro" id="IPR006685">
    <property type="entry name" value="MscS_channel_2nd"/>
</dbReference>
<evidence type="ECO:0000256" key="3">
    <source>
        <dbReference type="ARBA" id="ARBA00022475"/>
    </source>
</evidence>
<dbReference type="EMBL" id="CP122539">
    <property type="protein sequence ID" value="WGH75134.1"/>
    <property type="molecule type" value="Genomic_DNA"/>
</dbReference>
<evidence type="ECO:0000256" key="6">
    <source>
        <dbReference type="ARBA" id="ARBA00023136"/>
    </source>
</evidence>
<feature type="transmembrane region" description="Helical" evidence="7">
    <location>
        <begin position="290"/>
        <end position="312"/>
    </location>
</feature>
<dbReference type="SUPFAM" id="SSF82689">
    <property type="entry name" value="Mechanosensitive channel protein MscS (YggB), C-terminal domain"/>
    <property type="match status" value="1"/>
</dbReference>
<keyword evidence="5 7" id="KW-1133">Transmembrane helix</keyword>
<dbReference type="InterPro" id="IPR049142">
    <property type="entry name" value="MS_channel_1st"/>
</dbReference>
<dbReference type="InterPro" id="IPR010920">
    <property type="entry name" value="LSM_dom_sf"/>
</dbReference>
<evidence type="ECO:0000256" key="4">
    <source>
        <dbReference type="ARBA" id="ARBA00022692"/>
    </source>
</evidence>
<sequence>MGIQLKNTTTTVIKRVLAIGLFLMSIYINAQVEATEINESPYHVIKGHAYYLELDNYKPSIAAKAIPKSFKNPEELAIKLKKVLDGLGVNSSRLNAPKQNNYLDTISSAHVYYLYGMEKSIYVEKIKGKWYYSKETIEKLPELYDSIYILDINFKEYFHQDFWYKKFFSIRVIQWFGLLVLLLVSFLVYYLARSIYFSILSKYLRKKYDLMPNVKEQLKRSSLIFGALMGATFFNSLLPQIQLPVTWNALLLRSVGIGSIFLMVALINKIIDVIVAYLEERTHGSRDNQVIPVIRKLLKFVVWILGLVYVLQYLNIDVFTILTGLSIGGLALALAAQDTVKNLIGSVMIILDNPFRVDDWIEFDGVEGVVEEIGVRSTRIRTFEDSVVSVPNSILADNKVNNIGLRKYRRFKTKINLKNKISIDKISEFIDKIKTIIEEHPAVVDNRYEVGMEDMNNGQPTIMFYCFFDVSSYDLELRSRQEILTEIMVFAEEKGIEFGVPTSEINLNTKNAH</sequence>
<comment type="similarity">
    <text evidence="2">Belongs to the MscS (TC 1.A.23) family.</text>
</comment>
<feature type="domain" description="Mechanosensitive ion channel transmembrane helices 2/3" evidence="9">
    <location>
        <begin position="296"/>
        <end position="337"/>
    </location>
</feature>
<organism evidence="10 11">
    <name type="scientific">Tenacibaculum tangerinum</name>
    <dbReference type="NCBI Taxonomy" id="3038772"/>
    <lineage>
        <taxon>Bacteria</taxon>
        <taxon>Pseudomonadati</taxon>
        <taxon>Bacteroidota</taxon>
        <taxon>Flavobacteriia</taxon>
        <taxon>Flavobacteriales</taxon>
        <taxon>Flavobacteriaceae</taxon>
        <taxon>Tenacibaculum</taxon>
    </lineage>
</organism>